<dbReference type="InterPro" id="IPR006094">
    <property type="entry name" value="Oxid_FAD_bind_N"/>
</dbReference>
<comment type="cofactor">
    <cofactor evidence="1">
        <name>FAD</name>
        <dbReference type="ChEBI" id="CHEBI:57692"/>
    </cofactor>
</comment>
<name>A0A7X1AXV3_9BACT</name>
<evidence type="ECO:0000256" key="4">
    <source>
        <dbReference type="ARBA" id="ARBA00022827"/>
    </source>
</evidence>
<dbReference type="PANTHER" id="PTHR42973">
    <property type="entry name" value="BINDING OXIDOREDUCTASE, PUTATIVE (AFU_ORTHOLOGUE AFUA_1G17690)-RELATED"/>
    <property type="match status" value="1"/>
</dbReference>
<evidence type="ECO:0000256" key="1">
    <source>
        <dbReference type="ARBA" id="ARBA00001974"/>
    </source>
</evidence>
<dbReference type="GO" id="GO:0016491">
    <property type="term" value="F:oxidoreductase activity"/>
    <property type="evidence" value="ECO:0007669"/>
    <property type="project" value="UniProtKB-KW"/>
</dbReference>
<dbReference type="PROSITE" id="PS51387">
    <property type="entry name" value="FAD_PCMH"/>
    <property type="match status" value="1"/>
</dbReference>
<keyword evidence="5" id="KW-0560">Oxidoreductase</keyword>
<feature type="compositionally biased region" description="Basic and acidic residues" evidence="6">
    <location>
        <begin position="1"/>
        <end position="10"/>
    </location>
</feature>
<dbReference type="InterPro" id="IPR036318">
    <property type="entry name" value="FAD-bd_PCMH-like_sf"/>
</dbReference>
<proteinExistence type="inferred from homology"/>
<protein>
    <submittedName>
        <fullName evidence="8">FAD-binding oxidoreductase</fullName>
    </submittedName>
</protein>
<feature type="domain" description="FAD-binding PCMH-type" evidence="7">
    <location>
        <begin position="53"/>
        <end position="238"/>
    </location>
</feature>
<organism evidence="8 9">
    <name type="scientific">Puniceicoccus vermicola</name>
    <dbReference type="NCBI Taxonomy" id="388746"/>
    <lineage>
        <taxon>Bacteria</taxon>
        <taxon>Pseudomonadati</taxon>
        <taxon>Verrucomicrobiota</taxon>
        <taxon>Opitutia</taxon>
        <taxon>Puniceicoccales</taxon>
        <taxon>Puniceicoccaceae</taxon>
        <taxon>Puniceicoccus</taxon>
    </lineage>
</organism>
<dbReference type="SUPFAM" id="SSF56176">
    <property type="entry name" value="FAD-binding/transporter-associated domain-like"/>
    <property type="match status" value="1"/>
</dbReference>
<dbReference type="Gene3D" id="3.30.465.10">
    <property type="match status" value="2"/>
</dbReference>
<dbReference type="EMBL" id="JACHVA010000080">
    <property type="protein sequence ID" value="MBC2601962.1"/>
    <property type="molecule type" value="Genomic_DNA"/>
</dbReference>
<feature type="region of interest" description="Disordered" evidence="6">
    <location>
        <begin position="1"/>
        <end position="22"/>
    </location>
</feature>
<evidence type="ECO:0000256" key="3">
    <source>
        <dbReference type="ARBA" id="ARBA00022630"/>
    </source>
</evidence>
<dbReference type="Pfam" id="PF01565">
    <property type="entry name" value="FAD_binding_4"/>
    <property type="match status" value="1"/>
</dbReference>
<dbReference type="GO" id="GO:0071949">
    <property type="term" value="F:FAD binding"/>
    <property type="evidence" value="ECO:0007669"/>
    <property type="project" value="InterPro"/>
</dbReference>
<dbReference type="AlphaFoldDB" id="A0A7X1AXV3"/>
<dbReference type="InterPro" id="IPR016166">
    <property type="entry name" value="FAD-bd_PCMH"/>
</dbReference>
<dbReference type="InterPro" id="IPR016169">
    <property type="entry name" value="FAD-bd_PCMH_sub2"/>
</dbReference>
<keyword evidence="4" id="KW-0274">FAD</keyword>
<dbReference type="RefSeq" id="WP_185692661.1">
    <property type="nucleotide sequence ID" value="NZ_JACHVA010000080.1"/>
</dbReference>
<dbReference type="Proteomes" id="UP000525652">
    <property type="component" value="Unassembled WGS sequence"/>
</dbReference>
<comment type="similarity">
    <text evidence="2">Belongs to the oxygen-dependent FAD-linked oxidoreductase family.</text>
</comment>
<comment type="caution">
    <text evidence="8">The sequence shown here is derived from an EMBL/GenBank/DDBJ whole genome shotgun (WGS) entry which is preliminary data.</text>
</comment>
<evidence type="ECO:0000259" key="7">
    <source>
        <dbReference type="PROSITE" id="PS51387"/>
    </source>
</evidence>
<sequence>MESAGERGEWPPHSPAARLGPGAPREVFEKLKNPFYHEENPGATQSTGWLDAWDSVASPYAVAVEAPEDVAAAVRFARKKRVRLVVKGTGHDYLGRSCAPDSLLVWTHRMRKVTVHDDFVPEGAPEDAKPLPAMTVEAGARWLEAYTAATAAGRYVQGGGCTSVGACGGFTFGSGYGSFSKRYGTGSGGILEVEVVTADGSIVRANPYQNEDLFYALRGGGGGTFGIATKVTLLTHPIPSTLGVVTGSIQAKSDSAYRELIEAFLRLYPKTLDNPHWGESVHFGSDNQFGFRLTFLDLSEEEGMAALEPFLKPLRDRSDDFDVKPEVQFLPFRDLWNPDYWERANPDFIIHDPRPKAPPSQFWWAGNQGEVSMFWDTYKSRWIPTQLLREDPAAAADAFFAASRHAGFVFQLNKGLSGEHPEAAMRDRETAVHPQVFGAAALVIMASGQQYRYPDVVGKEPDEKRARKDADSLKRAMGELAKVTPGAGSYSTESDYFLENWQEAQWGPNYPRLLEIKKQVDPGNLFRVHHGVGSEELPIRFA</sequence>
<gene>
    <name evidence="8" type="ORF">H5P30_09230</name>
</gene>
<evidence type="ECO:0000256" key="5">
    <source>
        <dbReference type="ARBA" id="ARBA00023002"/>
    </source>
</evidence>
<keyword evidence="3" id="KW-0285">Flavoprotein</keyword>
<dbReference type="Pfam" id="PF08031">
    <property type="entry name" value="BBE"/>
    <property type="match status" value="1"/>
</dbReference>
<evidence type="ECO:0000256" key="6">
    <source>
        <dbReference type="SAM" id="MobiDB-lite"/>
    </source>
</evidence>
<reference evidence="8 9" key="1">
    <citation type="submission" date="2020-07" db="EMBL/GenBank/DDBJ databases">
        <authorList>
            <person name="Feng X."/>
        </authorList>
    </citation>
    <scope>NUCLEOTIDE SEQUENCE [LARGE SCALE GENOMIC DNA]</scope>
    <source>
        <strain evidence="8 9">JCM14086</strain>
    </source>
</reference>
<dbReference type="InterPro" id="IPR012951">
    <property type="entry name" value="BBE"/>
</dbReference>
<evidence type="ECO:0000256" key="2">
    <source>
        <dbReference type="ARBA" id="ARBA00005466"/>
    </source>
</evidence>
<keyword evidence="9" id="KW-1185">Reference proteome</keyword>
<evidence type="ECO:0000313" key="9">
    <source>
        <dbReference type="Proteomes" id="UP000525652"/>
    </source>
</evidence>
<dbReference type="PANTHER" id="PTHR42973:SF39">
    <property type="entry name" value="FAD-BINDING PCMH-TYPE DOMAIN-CONTAINING PROTEIN"/>
    <property type="match status" value="1"/>
</dbReference>
<evidence type="ECO:0000313" key="8">
    <source>
        <dbReference type="EMBL" id="MBC2601962.1"/>
    </source>
</evidence>
<dbReference type="InterPro" id="IPR050416">
    <property type="entry name" value="FAD-linked_Oxidoreductase"/>
</dbReference>
<accession>A0A7X1AXV3</accession>